<evidence type="ECO:0000313" key="2">
    <source>
        <dbReference type="Proteomes" id="UP000069205"/>
    </source>
</evidence>
<dbReference type="SUPFAM" id="SSF143422">
    <property type="entry name" value="Transposase IS200-like"/>
    <property type="match status" value="1"/>
</dbReference>
<evidence type="ECO:0000313" key="1">
    <source>
        <dbReference type="EMBL" id="ALA58743.1"/>
    </source>
</evidence>
<dbReference type="Proteomes" id="UP000069205">
    <property type="component" value="Chromosome"/>
</dbReference>
<accession>A0A0K2GCR7</accession>
<dbReference type="EMBL" id="CP011801">
    <property type="protein sequence ID" value="ALA58743.1"/>
    <property type="molecule type" value="Genomic_DNA"/>
</dbReference>
<dbReference type="GO" id="GO:0004803">
    <property type="term" value="F:transposase activity"/>
    <property type="evidence" value="ECO:0007669"/>
    <property type="project" value="InterPro"/>
</dbReference>
<sequence length="115" mass="12962">MQVRIAAYCLMPNHWHLVVAPPRWRTLRGAALDHGHPYATLACASQDLWDRPVYQGRFKSFPVQTDEHFLTVASPGIQIQDRVGTKVKSVAQTRSLAATAKCWFKRFGIGARSGW</sequence>
<keyword evidence="2" id="KW-1185">Reference proteome</keyword>
<dbReference type="Gene3D" id="3.30.70.1290">
    <property type="entry name" value="Transposase IS200-like"/>
    <property type="match status" value="1"/>
</dbReference>
<dbReference type="PATRIC" id="fig|42253.5.peg.2295"/>
<protein>
    <recommendedName>
        <fullName evidence="3">Transposase IS200-like domain-containing protein</fullName>
    </recommendedName>
</protein>
<dbReference type="InterPro" id="IPR036515">
    <property type="entry name" value="Transposase_17_sf"/>
</dbReference>
<gene>
    <name evidence="1" type="ORF">NITMOv2_2328</name>
</gene>
<dbReference type="GO" id="GO:0003677">
    <property type="term" value="F:DNA binding"/>
    <property type="evidence" value="ECO:0007669"/>
    <property type="project" value="InterPro"/>
</dbReference>
<dbReference type="GO" id="GO:0006313">
    <property type="term" value="P:DNA transposition"/>
    <property type="evidence" value="ECO:0007669"/>
    <property type="project" value="InterPro"/>
</dbReference>
<proteinExistence type="predicted"/>
<reference evidence="1 2" key="1">
    <citation type="journal article" date="2015" name="Proc. Natl. Acad. Sci. U.S.A.">
        <title>Expanded metabolic versatility of ubiquitous nitrite-oxidizing bacteria from the genus Nitrospira.</title>
        <authorList>
            <person name="Koch H."/>
            <person name="Lucker S."/>
            <person name="Albertsen M."/>
            <person name="Kitzinger K."/>
            <person name="Herbold C."/>
            <person name="Spieck E."/>
            <person name="Nielsen P.H."/>
            <person name="Wagner M."/>
            <person name="Daims H."/>
        </authorList>
    </citation>
    <scope>NUCLEOTIDE SEQUENCE [LARGE SCALE GENOMIC DNA]</scope>
    <source>
        <strain evidence="1 2">NSP M-1</strain>
    </source>
</reference>
<dbReference type="AlphaFoldDB" id="A0A0K2GCR7"/>
<organism evidence="1 2">
    <name type="scientific">Nitrospira moscoviensis</name>
    <dbReference type="NCBI Taxonomy" id="42253"/>
    <lineage>
        <taxon>Bacteria</taxon>
        <taxon>Pseudomonadati</taxon>
        <taxon>Nitrospirota</taxon>
        <taxon>Nitrospiria</taxon>
        <taxon>Nitrospirales</taxon>
        <taxon>Nitrospiraceae</taxon>
        <taxon>Nitrospira</taxon>
    </lineage>
</organism>
<name>A0A0K2GCR7_NITMO</name>
<evidence type="ECO:0008006" key="3">
    <source>
        <dbReference type="Google" id="ProtNLM"/>
    </source>
</evidence>
<dbReference type="KEGG" id="nmv:NITMOv2_2328"/>